<proteinExistence type="predicted"/>
<name>A0ABP5AFD8_9ACTN</name>
<sequence length="218" mass="22422">MLDGLPADTAAVLALGLPDGWAEQVLTQVSEVSGLSTEELAAEATDELGIGVPEDLETLLGDGAALAVSPDVDVEGLADGSTPPEEALVGARIRTDDPEASAAVLDELRGRLPDPDLLATDAEGDLLAVGPDEGYRADLLADGGLLDAEAFTDVVPEADRSSAVLYLDLDVVEDYADLLDDLTGDPRVADNLAPLSALGVSAWTEDDVPHGLLRIGTD</sequence>
<reference evidence="2" key="1">
    <citation type="journal article" date="2019" name="Int. J. Syst. Evol. Microbiol.">
        <title>The Global Catalogue of Microorganisms (GCM) 10K type strain sequencing project: providing services to taxonomists for standard genome sequencing and annotation.</title>
        <authorList>
            <consortium name="The Broad Institute Genomics Platform"/>
            <consortium name="The Broad Institute Genome Sequencing Center for Infectious Disease"/>
            <person name="Wu L."/>
            <person name="Ma J."/>
        </authorList>
    </citation>
    <scope>NUCLEOTIDE SEQUENCE [LARGE SCALE GENOMIC DNA]</scope>
    <source>
        <strain evidence="2">JCM 14046</strain>
    </source>
</reference>
<dbReference type="Proteomes" id="UP001501612">
    <property type="component" value="Unassembled WGS sequence"/>
</dbReference>
<evidence type="ECO:0000313" key="1">
    <source>
        <dbReference type="EMBL" id="GAA1911800.1"/>
    </source>
</evidence>
<organism evidence="1 2">
    <name type="scientific">Nocardioides lentus</name>
    <dbReference type="NCBI Taxonomy" id="338077"/>
    <lineage>
        <taxon>Bacteria</taxon>
        <taxon>Bacillati</taxon>
        <taxon>Actinomycetota</taxon>
        <taxon>Actinomycetes</taxon>
        <taxon>Propionibacteriales</taxon>
        <taxon>Nocardioidaceae</taxon>
        <taxon>Nocardioides</taxon>
    </lineage>
</organism>
<evidence type="ECO:0000313" key="2">
    <source>
        <dbReference type="Proteomes" id="UP001501612"/>
    </source>
</evidence>
<keyword evidence="2" id="KW-1185">Reference proteome</keyword>
<dbReference type="EMBL" id="BAAAMY010000002">
    <property type="protein sequence ID" value="GAA1911800.1"/>
    <property type="molecule type" value="Genomic_DNA"/>
</dbReference>
<gene>
    <name evidence="1" type="ORF">GCM10009737_11620</name>
</gene>
<protein>
    <submittedName>
        <fullName evidence="1">Uncharacterized protein</fullName>
    </submittedName>
</protein>
<dbReference type="RefSeq" id="WP_344004980.1">
    <property type="nucleotide sequence ID" value="NZ_BAAAMY010000002.1"/>
</dbReference>
<accession>A0ABP5AFD8</accession>
<comment type="caution">
    <text evidence="1">The sequence shown here is derived from an EMBL/GenBank/DDBJ whole genome shotgun (WGS) entry which is preliminary data.</text>
</comment>